<feature type="non-terminal residue" evidence="1">
    <location>
        <position position="1"/>
    </location>
</feature>
<gene>
    <name evidence="1" type="ORF">S12H4_21919</name>
</gene>
<sequence length="165" mass="19252">WMQWRIENSGWKNEKEWVLNLMRSDNPYLAAAAISSAQKIAGKEAEDVLCEIIGNNDVRANVRAEAIYAITEDARPEVLLALVNVLDVNTPCHSEEDNLYMYESYPFYEHPAVRLMSETMENWYAEKDKSITLGSEVEKRLRELTKKDFGKDGRAWRKWIERHVK</sequence>
<dbReference type="EMBL" id="BARW01011345">
    <property type="protein sequence ID" value="GAI86301.1"/>
    <property type="molecule type" value="Genomic_DNA"/>
</dbReference>
<protein>
    <recommendedName>
        <fullName evidence="2">HEAT repeat domain-containing protein</fullName>
    </recommendedName>
</protein>
<dbReference type="InterPro" id="IPR011989">
    <property type="entry name" value="ARM-like"/>
</dbReference>
<comment type="caution">
    <text evidence="1">The sequence shown here is derived from an EMBL/GenBank/DDBJ whole genome shotgun (WGS) entry which is preliminary data.</text>
</comment>
<organism evidence="1">
    <name type="scientific">marine sediment metagenome</name>
    <dbReference type="NCBI Taxonomy" id="412755"/>
    <lineage>
        <taxon>unclassified sequences</taxon>
        <taxon>metagenomes</taxon>
        <taxon>ecological metagenomes</taxon>
    </lineage>
</organism>
<evidence type="ECO:0000313" key="1">
    <source>
        <dbReference type="EMBL" id="GAI86301.1"/>
    </source>
</evidence>
<evidence type="ECO:0008006" key="2">
    <source>
        <dbReference type="Google" id="ProtNLM"/>
    </source>
</evidence>
<name>X1T4H5_9ZZZZ</name>
<dbReference type="AlphaFoldDB" id="X1T4H5"/>
<dbReference type="Gene3D" id="1.25.10.10">
    <property type="entry name" value="Leucine-rich Repeat Variant"/>
    <property type="match status" value="1"/>
</dbReference>
<accession>X1T4H5</accession>
<proteinExistence type="predicted"/>
<reference evidence="1" key="1">
    <citation type="journal article" date="2014" name="Front. Microbiol.">
        <title>High frequency of phylogenetically diverse reductive dehalogenase-homologous genes in deep subseafloor sedimentary metagenomes.</title>
        <authorList>
            <person name="Kawai M."/>
            <person name="Futagami T."/>
            <person name="Toyoda A."/>
            <person name="Takaki Y."/>
            <person name="Nishi S."/>
            <person name="Hori S."/>
            <person name="Arai W."/>
            <person name="Tsubouchi T."/>
            <person name="Morono Y."/>
            <person name="Uchiyama I."/>
            <person name="Ito T."/>
            <person name="Fujiyama A."/>
            <person name="Inagaki F."/>
            <person name="Takami H."/>
        </authorList>
    </citation>
    <scope>NUCLEOTIDE SEQUENCE</scope>
    <source>
        <strain evidence="1">Expedition CK06-06</strain>
    </source>
</reference>